<dbReference type="GO" id="GO:0016491">
    <property type="term" value="F:oxidoreductase activity"/>
    <property type="evidence" value="ECO:0007669"/>
    <property type="project" value="InterPro"/>
</dbReference>
<accession>A0A497XQU0</accession>
<evidence type="ECO:0000256" key="8">
    <source>
        <dbReference type="ARBA" id="ARBA00022982"/>
    </source>
</evidence>
<dbReference type="Proteomes" id="UP000267841">
    <property type="component" value="Unassembled WGS sequence"/>
</dbReference>
<dbReference type="Gene3D" id="1.10.287.90">
    <property type="match status" value="1"/>
</dbReference>
<name>A0A497XQU0_9AQUI</name>
<proteinExistence type="inferred from homology"/>
<feature type="domain" description="Cytochrome oxidase subunit II copper A binding" evidence="16">
    <location>
        <begin position="110"/>
        <end position="246"/>
    </location>
</feature>
<dbReference type="InterPro" id="IPR045187">
    <property type="entry name" value="CcO_II"/>
</dbReference>
<comment type="catalytic activity">
    <reaction evidence="14">
        <text>4 Fe(II)-[cytochrome c] + O2 + 8 H(+)(in) = 4 Fe(III)-[cytochrome c] + 2 H2O + 4 H(+)(out)</text>
        <dbReference type="Rhea" id="RHEA:11436"/>
        <dbReference type="Rhea" id="RHEA-COMP:10350"/>
        <dbReference type="Rhea" id="RHEA-COMP:14399"/>
        <dbReference type="ChEBI" id="CHEBI:15377"/>
        <dbReference type="ChEBI" id="CHEBI:15378"/>
        <dbReference type="ChEBI" id="CHEBI:15379"/>
        <dbReference type="ChEBI" id="CHEBI:29033"/>
        <dbReference type="ChEBI" id="CHEBI:29034"/>
        <dbReference type="EC" id="7.1.1.9"/>
    </reaction>
</comment>
<keyword evidence="10 14" id="KW-0186">Copper</keyword>
<dbReference type="RefSeq" id="WP_121010317.1">
    <property type="nucleotide sequence ID" value="NZ_RCCJ01000001.1"/>
</dbReference>
<evidence type="ECO:0000256" key="14">
    <source>
        <dbReference type="RuleBase" id="RU004024"/>
    </source>
</evidence>
<keyword evidence="5 13" id="KW-0812">Transmembrane</keyword>
<feature type="transmembrane region" description="Helical" evidence="15">
    <location>
        <begin position="34"/>
        <end position="57"/>
    </location>
</feature>
<evidence type="ECO:0000313" key="18">
    <source>
        <dbReference type="EMBL" id="RLJ70530.1"/>
    </source>
</evidence>
<evidence type="ECO:0000256" key="12">
    <source>
        <dbReference type="ARBA" id="ARBA00024688"/>
    </source>
</evidence>
<dbReference type="SUPFAM" id="SSF49503">
    <property type="entry name" value="Cupredoxins"/>
    <property type="match status" value="1"/>
</dbReference>
<dbReference type="Pfam" id="PF00116">
    <property type="entry name" value="COX2"/>
    <property type="match status" value="1"/>
</dbReference>
<evidence type="ECO:0000256" key="2">
    <source>
        <dbReference type="ARBA" id="ARBA00007866"/>
    </source>
</evidence>
<dbReference type="PROSITE" id="PS00078">
    <property type="entry name" value="COX2"/>
    <property type="match status" value="1"/>
</dbReference>
<evidence type="ECO:0000256" key="10">
    <source>
        <dbReference type="ARBA" id="ARBA00023008"/>
    </source>
</evidence>
<feature type="transmembrane region" description="Helical" evidence="15">
    <location>
        <begin position="77"/>
        <end position="102"/>
    </location>
</feature>
<dbReference type="AlphaFoldDB" id="A0A497XQU0"/>
<comment type="similarity">
    <text evidence="2 13">Belongs to the cytochrome c oxidase subunit 2 family.</text>
</comment>
<reference evidence="18 19" key="1">
    <citation type="submission" date="2018-10" db="EMBL/GenBank/DDBJ databases">
        <title>Genomic Encyclopedia of Archaeal and Bacterial Type Strains, Phase II (KMG-II): from individual species to whole genera.</title>
        <authorList>
            <person name="Goeker M."/>
        </authorList>
    </citation>
    <scope>NUCLEOTIDE SEQUENCE [LARGE SCALE GENOMIC DNA]</scope>
    <source>
        <strain evidence="18 19">DSM 16510</strain>
    </source>
</reference>
<dbReference type="GO" id="GO:0005886">
    <property type="term" value="C:plasma membrane"/>
    <property type="evidence" value="ECO:0007669"/>
    <property type="project" value="UniProtKB-SubCell"/>
</dbReference>
<dbReference type="InterPro" id="IPR001505">
    <property type="entry name" value="Copper_CuA"/>
</dbReference>
<dbReference type="OrthoDB" id="279535at2"/>
<evidence type="ECO:0000256" key="4">
    <source>
        <dbReference type="ARBA" id="ARBA00022660"/>
    </source>
</evidence>
<dbReference type="InterPro" id="IPR008972">
    <property type="entry name" value="Cupredoxin"/>
</dbReference>
<dbReference type="PROSITE" id="PS50857">
    <property type="entry name" value="COX2_CUA"/>
    <property type="match status" value="1"/>
</dbReference>
<keyword evidence="6 14" id="KW-0479">Metal-binding</keyword>
<dbReference type="GO" id="GO:0042773">
    <property type="term" value="P:ATP synthesis coupled electron transport"/>
    <property type="evidence" value="ECO:0007669"/>
    <property type="project" value="TreeGrafter"/>
</dbReference>
<keyword evidence="8 13" id="KW-0249">Electron transport</keyword>
<dbReference type="InterPro" id="IPR011759">
    <property type="entry name" value="Cyt_c_oxidase_su2_TM_dom"/>
</dbReference>
<dbReference type="Pfam" id="PF02790">
    <property type="entry name" value="COX2_TM"/>
    <property type="match status" value="1"/>
</dbReference>
<comment type="function">
    <text evidence="12 14">Subunits I and II form the functional core of the enzyme complex. Electrons originating in cytochrome c are transferred via heme a and Cu(A) to the binuclear center formed by heme a3 and Cu(B).</text>
</comment>
<gene>
    <name evidence="18" type="ORF">BCF55_0806</name>
</gene>
<dbReference type="InterPro" id="IPR036257">
    <property type="entry name" value="Cyt_c_oxidase_su2_TM_sf"/>
</dbReference>
<comment type="subcellular location">
    <subcellularLocation>
        <location evidence="13">Cell membrane</location>
        <topology evidence="13">Multi-pass membrane protein</topology>
    </subcellularLocation>
    <subcellularLocation>
        <location evidence="1">Membrane</location>
        <topology evidence="1">Multi-pass membrane protein</topology>
    </subcellularLocation>
</comment>
<dbReference type="NCBIfam" id="TIGR02866">
    <property type="entry name" value="CoxB"/>
    <property type="match status" value="1"/>
</dbReference>
<organism evidence="18 19">
    <name type="scientific">Hydrogenivirga caldilitoris</name>
    <dbReference type="NCBI Taxonomy" id="246264"/>
    <lineage>
        <taxon>Bacteria</taxon>
        <taxon>Pseudomonadati</taxon>
        <taxon>Aquificota</taxon>
        <taxon>Aquificia</taxon>
        <taxon>Aquificales</taxon>
        <taxon>Aquificaceae</taxon>
        <taxon>Hydrogenivirga</taxon>
    </lineage>
</organism>
<evidence type="ECO:0000256" key="15">
    <source>
        <dbReference type="SAM" id="Phobius"/>
    </source>
</evidence>
<dbReference type="EMBL" id="RCCJ01000001">
    <property type="protein sequence ID" value="RLJ70530.1"/>
    <property type="molecule type" value="Genomic_DNA"/>
</dbReference>
<sequence>MKFLVFLLLAGLAFAGEADVNVLARPHDLWEVIYKIWLVIAVVIYIVVAVPSLYFMIKYRFKPNEREVGDQEHEGHWGLEALWTIVPLIIVLYLATHGFALFTQMRKPPENAMELKVTAFAWGWMFQYPNGKMVIAQAIKDTEDKKCKPDECYSVDGVFQNYAYIPAGVPIKAVLTSQDVIHSFYVQPAGVTQDMVPGRTTYTWFQINKPGEYWVFCREYCGQWHSRMFAKLKVVPKEEFEKWLKGEVASLEDKAFKIVKNNRAQEVVR</sequence>
<evidence type="ECO:0000256" key="1">
    <source>
        <dbReference type="ARBA" id="ARBA00004141"/>
    </source>
</evidence>
<dbReference type="Gene3D" id="2.60.40.420">
    <property type="entry name" value="Cupredoxins - blue copper proteins"/>
    <property type="match status" value="1"/>
</dbReference>
<comment type="caution">
    <text evidence="18">The sequence shown here is derived from an EMBL/GenBank/DDBJ whole genome shotgun (WGS) entry which is preliminary data.</text>
</comment>
<evidence type="ECO:0000256" key="7">
    <source>
        <dbReference type="ARBA" id="ARBA00022967"/>
    </source>
</evidence>
<protein>
    <recommendedName>
        <fullName evidence="14">Cytochrome c oxidase subunit 2</fullName>
        <ecNumber evidence="14">7.1.1.9</ecNumber>
    </recommendedName>
</protein>
<evidence type="ECO:0000256" key="11">
    <source>
        <dbReference type="ARBA" id="ARBA00023136"/>
    </source>
</evidence>
<evidence type="ECO:0000256" key="3">
    <source>
        <dbReference type="ARBA" id="ARBA00022448"/>
    </source>
</evidence>
<evidence type="ECO:0000256" key="9">
    <source>
        <dbReference type="ARBA" id="ARBA00022989"/>
    </source>
</evidence>
<keyword evidence="19" id="KW-1185">Reference proteome</keyword>
<dbReference type="SUPFAM" id="SSF81464">
    <property type="entry name" value="Cytochrome c oxidase subunit II-like, transmembrane region"/>
    <property type="match status" value="1"/>
</dbReference>
<evidence type="ECO:0000259" key="17">
    <source>
        <dbReference type="PROSITE" id="PS50999"/>
    </source>
</evidence>
<dbReference type="GO" id="GO:0004129">
    <property type="term" value="F:cytochrome-c oxidase activity"/>
    <property type="evidence" value="ECO:0007669"/>
    <property type="project" value="UniProtKB-EC"/>
</dbReference>
<keyword evidence="4 13" id="KW-0679">Respiratory chain</keyword>
<evidence type="ECO:0000256" key="13">
    <source>
        <dbReference type="RuleBase" id="RU000456"/>
    </source>
</evidence>
<keyword evidence="3 13" id="KW-0813">Transport</keyword>
<evidence type="ECO:0000256" key="5">
    <source>
        <dbReference type="ARBA" id="ARBA00022692"/>
    </source>
</evidence>
<dbReference type="InterPro" id="IPR014222">
    <property type="entry name" value="Cyt_c_oxidase_su2"/>
</dbReference>
<keyword evidence="9 15" id="KW-1133">Transmembrane helix</keyword>
<dbReference type="EC" id="7.1.1.9" evidence="14"/>
<dbReference type="PROSITE" id="PS50999">
    <property type="entry name" value="COX2_TM"/>
    <property type="match status" value="1"/>
</dbReference>
<dbReference type="InterPro" id="IPR002429">
    <property type="entry name" value="CcO_II-like_C"/>
</dbReference>
<dbReference type="PRINTS" id="PR01166">
    <property type="entry name" value="CYCOXIDASEII"/>
</dbReference>
<comment type="cofactor">
    <cofactor evidence="14">
        <name>Cu cation</name>
        <dbReference type="ChEBI" id="CHEBI:23378"/>
    </cofactor>
    <text evidence="14">Binds a copper A center.</text>
</comment>
<dbReference type="GO" id="GO:0005507">
    <property type="term" value="F:copper ion binding"/>
    <property type="evidence" value="ECO:0007669"/>
    <property type="project" value="InterPro"/>
</dbReference>
<evidence type="ECO:0000256" key="6">
    <source>
        <dbReference type="ARBA" id="ARBA00022723"/>
    </source>
</evidence>
<feature type="domain" description="Cytochrome oxidase subunit II transmembrane region profile" evidence="17">
    <location>
        <begin position="12"/>
        <end position="109"/>
    </location>
</feature>
<evidence type="ECO:0000313" key="19">
    <source>
        <dbReference type="Proteomes" id="UP000267841"/>
    </source>
</evidence>
<dbReference type="PANTHER" id="PTHR22888:SF9">
    <property type="entry name" value="CYTOCHROME C OXIDASE SUBUNIT 2"/>
    <property type="match status" value="1"/>
</dbReference>
<evidence type="ECO:0000259" key="16">
    <source>
        <dbReference type="PROSITE" id="PS50857"/>
    </source>
</evidence>
<dbReference type="PANTHER" id="PTHR22888">
    <property type="entry name" value="CYTOCHROME C OXIDASE, SUBUNIT II"/>
    <property type="match status" value="1"/>
</dbReference>
<keyword evidence="7" id="KW-1278">Translocase</keyword>
<keyword evidence="11 15" id="KW-0472">Membrane</keyword>